<dbReference type="FunFam" id="3.40.50.300:FF:000134">
    <property type="entry name" value="Iron-enterobactin ABC transporter ATP-binding protein"/>
    <property type="match status" value="1"/>
</dbReference>
<evidence type="ECO:0000256" key="9">
    <source>
        <dbReference type="ARBA" id="ARBA00022741"/>
    </source>
</evidence>
<evidence type="ECO:0000256" key="4">
    <source>
        <dbReference type="ARBA" id="ARBA00007935"/>
    </source>
</evidence>
<dbReference type="PROSITE" id="PS00211">
    <property type="entry name" value="ABC_TRANSPORTER_1"/>
    <property type="match status" value="1"/>
</dbReference>
<evidence type="ECO:0000256" key="1">
    <source>
        <dbReference type="ARBA" id="ARBA00004202"/>
    </source>
</evidence>
<dbReference type="InterPro" id="IPR003593">
    <property type="entry name" value="AAA+_ATPase"/>
</dbReference>
<dbReference type="PANTHER" id="PTHR42771">
    <property type="entry name" value="IRON(3+)-HYDROXAMATE IMPORT ATP-BINDING PROTEIN FHUC"/>
    <property type="match status" value="1"/>
</dbReference>
<sequence length="594" mass="63891">MIAPSRRLIFSCLLLLVASALVSLWGLGTGLVPLSVEQVISALLGDAPRNVAMVVTEWRLPRVLMALLIGAALGVSGAIFQSLTRNPLGSPDVMGFNTGAWSGVLVAMVMFGQNLAAIAMAAMAGGILTALAVWLLAWRNGIETFRLIIIGIGVRAMLVAFNTWLLLRASLETALSAGLWYAGSLNGLTWGKTWPSAPLILLMLVCGTLLARRMRLLEMGDDTACALGVRVERSRLLLMLVGVVLTAAATALAGPISFIALVAPHIARRLSGTARWGLAQAALCGALLLALSDYCAQRLFMPYQLPVGVVTVSLGGIYLIGLLIQESRKKWTAVTSRLRGDQLTLAYGKKTIAESLNVTIPDGHFTAIIGPNGCGKSTLLRTLSRLMTPTSGHVYLDGEQIQRYASKEVAKRIGLLAQNATTPGDITVQELVARGRYPHQPLFTRWRKEDEEAVSRAMKATGITDLALQSVDTLSGGQRQRAWIAMVLAQETAIMLLDEPTTWLDISHQIDLLELLSELNQEKGYTLAAVLHDLNQACRYATHLIALRDGKIVAEGAPKEIVNAALIEKIYGLRCTIIDDPVAHTPLVVPLGRK</sequence>
<dbReference type="InterPro" id="IPR027417">
    <property type="entry name" value="P-loop_NTPase"/>
</dbReference>
<dbReference type="SUPFAM" id="SSF52540">
    <property type="entry name" value="P-loop containing nucleoside triphosphate hydrolases"/>
    <property type="match status" value="1"/>
</dbReference>
<feature type="transmembrane region" description="Helical" evidence="15">
    <location>
        <begin position="93"/>
        <end position="111"/>
    </location>
</feature>
<evidence type="ECO:0000256" key="10">
    <source>
        <dbReference type="ARBA" id="ARBA00022840"/>
    </source>
</evidence>
<keyword evidence="14 15" id="KW-0472">Membrane</keyword>
<reference evidence="17 18" key="1">
    <citation type="submission" date="2018-06" db="EMBL/GenBank/DDBJ databases">
        <authorList>
            <consortium name="Pathogen Informatics"/>
            <person name="Doyle S."/>
        </authorList>
    </citation>
    <scope>NUCLEOTIDE SEQUENCE [LARGE SCALE GENOMIC DNA]</scope>
    <source>
        <strain evidence="17 18">NCTC11685</strain>
    </source>
</reference>
<dbReference type="GO" id="GO:0006826">
    <property type="term" value="P:iron ion transport"/>
    <property type="evidence" value="ECO:0007669"/>
    <property type="project" value="UniProtKB-KW"/>
</dbReference>
<dbReference type="InterPro" id="IPR000522">
    <property type="entry name" value="ABC_transptr_permease_BtuC"/>
</dbReference>
<dbReference type="Proteomes" id="UP000254863">
    <property type="component" value="Unassembled WGS sequence"/>
</dbReference>
<dbReference type="SUPFAM" id="SSF81345">
    <property type="entry name" value="ABC transporter involved in vitamin B12 uptake, BtuC"/>
    <property type="match status" value="1"/>
</dbReference>
<dbReference type="InterPro" id="IPR017871">
    <property type="entry name" value="ABC_transporter-like_CS"/>
</dbReference>
<evidence type="ECO:0000256" key="8">
    <source>
        <dbReference type="ARBA" id="ARBA00022692"/>
    </source>
</evidence>
<dbReference type="InterPro" id="IPR051535">
    <property type="entry name" value="Siderophore_ABC-ATPase"/>
</dbReference>
<feature type="transmembrane region" description="Helical" evidence="15">
    <location>
        <begin position="274"/>
        <end position="291"/>
    </location>
</feature>
<evidence type="ECO:0000256" key="3">
    <source>
        <dbReference type="ARBA" id="ARBA00005417"/>
    </source>
</evidence>
<keyword evidence="5" id="KW-0813">Transport</keyword>
<dbReference type="Pfam" id="PF00005">
    <property type="entry name" value="ABC_tran"/>
    <property type="match status" value="1"/>
</dbReference>
<dbReference type="NCBIfam" id="NF007759">
    <property type="entry name" value="PRK10440.1"/>
    <property type="match status" value="1"/>
</dbReference>
<keyword evidence="13" id="KW-0406">Ion transport</keyword>
<evidence type="ECO:0000256" key="11">
    <source>
        <dbReference type="ARBA" id="ARBA00022989"/>
    </source>
</evidence>
<name>A0A7H4N516_9ENTR</name>
<evidence type="ECO:0000313" key="18">
    <source>
        <dbReference type="Proteomes" id="UP000254863"/>
    </source>
</evidence>
<dbReference type="GO" id="GO:0022857">
    <property type="term" value="F:transmembrane transporter activity"/>
    <property type="evidence" value="ECO:0007669"/>
    <property type="project" value="InterPro"/>
</dbReference>
<accession>A0A7H4N516</accession>
<keyword evidence="10" id="KW-0067">ATP-binding</keyword>
<evidence type="ECO:0000256" key="15">
    <source>
        <dbReference type="SAM" id="Phobius"/>
    </source>
</evidence>
<evidence type="ECO:0000256" key="14">
    <source>
        <dbReference type="ARBA" id="ARBA00023136"/>
    </source>
</evidence>
<dbReference type="PANTHER" id="PTHR42771:SF12">
    <property type="entry name" value="FE(3+) DICITRATE TRANSPORT ATP-BINDING PROTEIN FECE-RELATED"/>
    <property type="match status" value="1"/>
</dbReference>
<feature type="transmembrane region" description="Helical" evidence="15">
    <location>
        <begin position="117"/>
        <end position="138"/>
    </location>
</feature>
<evidence type="ECO:0000313" key="17">
    <source>
        <dbReference type="EMBL" id="STV78272.1"/>
    </source>
</evidence>
<feature type="domain" description="ABC transporter" evidence="16">
    <location>
        <begin position="338"/>
        <end position="574"/>
    </location>
</feature>
<dbReference type="FunFam" id="1.10.3470.10:FF:000001">
    <property type="entry name" value="Vitamin B12 ABC transporter permease BtuC"/>
    <property type="match status" value="1"/>
</dbReference>
<dbReference type="NCBIfam" id="NF007606">
    <property type="entry name" value="PRK10253.1"/>
    <property type="match status" value="1"/>
</dbReference>
<comment type="similarity">
    <text evidence="3">Belongs to the ABC transporter superfamily.</text>
</comment>
<dbReference type="GO" id="GO:0005524">
    <property type="term" value="F:ATP binding"/>
    <property type="evidence" value="ECO:0007669"/>
    <property type="project" value="UniProtKB-KW"/>
</dbReference>
<keyword evidence="8 15" id="KW-0812">Transmembrane</keyword>
<evidence type="ECO:0000259" key="16">
    <source>
        <dbReference type="PROSITE" id="PS50893"/>
    </source>
</evidence>
<evidence type="ECO:0000256" key="13">
    <source>
        <dbReference type="ARBA" id="ARBA00023065"/>
    </source>
</evidence>
<dbReference type="Gene3D" id="3.40.50.300">
    <property type="entry name" value="P-loop containing nucleotide triphosphate hydrolases"/>
    <property type="match status" value="1"/>
</dbReference>
<evidence type="ECO:0000256" key="12">
    <source>
        <dbReference type="ARBA" id="ARBA00023004"/>
    </source>
</evidence>
<keyword evidence="12" id="KW-0408">Iron</keyword>
<comment type="caution">
    <text evidence="17">The sequence shown here is derived from an EMBL/GenBank/DDBJ whole genome shotgun (WGS) entry which is preliminary data.</text>
</comment>
<dbReference type="GO" id="GO:0005886">
    <property type="term" value="C:plasma membrane"/>
    <property type="evidence" value="ECO:0007669"/>
    <property type="project" value="UniProtKB-SubCell"/>
</dbReference>
<gene>
    <name evidence="17" type="primary">fepG</name>
    <name evidence="17" type="ORF">NCTC11685_02142</name>
</gene>
<comment type="subcellular location">
    <subcellularLocation>
        <location evidence="2">Cell membrane</location>
        <topology evidence="2">Multi-pass membrane protein</topology>
    </subcellularLocation>
    <subcellularLocation>
        <location evidence="1">Cell membrane</location>
        <topology evidence="1">Peripheral membrane protein</topology>
    </subcellularLocation>
</comment>
<dbReference type="EMBL" id="UGMS01000001">
    <property type="protein sequence ID" value="STV78272.1"/>
    <property type="molecule type" value="Genomic_DNA"/>
</dbReference>
<keyword evidence="7" id="KW-0410">Iron transport</keyword>
<feature type="transmembrane region" description="Helical" evidence="15">
    <location>
        <begin position="193"/>
        <end position="211"/>
    </location>
</feature>
<evidence type="ECO:0000256" key="7">
    <source>
        <dbReference type="ARBA" id="ARBA00022496"/>
    </source>
</evidence>
<feature type="transmembrane region" description="Helical" evidence="15">
    <location>
        <begin position="303"/>
        <end position="324"/>
    </location>
</feature>
<dbReference type="InterPro" id="IPR003439">
    <property type="entry name" value="ABC_transporter-like_ATP-bd"/>
</dbReference>
<dbReference type="Pfam" id="PF01032">
    <property type="entry name" value="FecCD"/>
    <property type="match status" value="1"/>
</dbReference>
<keyword evidence="6" id="KW-1003">Cell membrane</keyword>
<keyword evidence="11 15" id="KW-1133">Transmembrane helix</keyword>
<dbReference type="InterPro" id="IPR037294">
    <property type="entry name" value="ABC_BtuC-like"/>
</dbReference>
<dbReference type="Gene3D" id="1.10.3470.10">
    <property type="entry name" value="ABC transporter involved in vitamin B12 uptake, BtuC"/>
    <property type="match status" value="1"/>
</dbReference>
<dbReference type="GO" id="GO:0016887">
    <property type="term" value="F:ATP hydrolysis activity"/>
    <property type="evidence" value="ECO:0007669"/>
    <property type="project" value="InterPro"/>
</dbReference>
<evidence type="ECO:0000256" key="2">
    <source>
        <dbReference type="ARBA" id="ARBA00004651"/>
    </source>
</evidence>
<feature type="transmembrane region" description="Helical" evidence="15">
    <location>
        <begin position="145"/>
        <end position="167"/>
    </location>
</feature>
<evidence type="ECO:0000256" key="6">
    <source>
        <dbReference type="ARBA" id="ARBA00022475"/>
    </source>
</evidence>
<dbReference type="CDD" id="cd06550">
    <property type="entry name" value="TM_ABC_iron-siderophores_like"/>
    <property type="match status" value="1"/>
</dbReference>
<proteinExistence type="inferred from homology"/>
<protein>
    <submittedName>
        <fullName evidence="17">Ferric enterobactin transport system permease FepG</fullName>
    </submittedName>
</protein>
<dbReference type="AlphaFoldDB" id="A0A7H4N516"/>
<dbReference type="PROSITE" id="PS50893">
    <property type="entry name" value="ABC_TRANSPORTER_2"/>
    <property type="match status" value="1"/>
</dbReference>
<evidence type="ECO:0000256" key="5">
    <source>
        <dbReference type="ARBA" id="ARBA00022448"/>
    </source>
</evidence>
<keyword evidence="9" id="KW-0547">Nucleotide-binding</keyword>
<dbReference type="CDD" id="cd03214">
    <property type="entry name" value="ABC_Iron-Siderophores_B12_Hemin"/>
    <property type="match status" value="1"/>
</dbReference>
<comment type="similarity">
    <text evidence="4">Belongs to the binding-protein-dependent transport system permease family. FecCD subfamily.</text>
</comment>
<dbReference type="SMART" id="SM00382">
    <property type="entry name" value="AAA"/>
    <property type="match status" value="1"/>
</dbReference>
<feature type="transmembrane region" description="Helical" evidence="15">
    <location>
        <begin position="63"/>
        <end position="81"/>
    </location>
</feature>
<organism evidence="17 18">
    <name type="scientific">Klebsiella michiganensis</name>
    <dbReference type="NCBI Taxonomy" id="1134687"/>
    <lineage>
        <taxon>Bacteria</taxon>
        <taxon>Pseudomonadati</taxon>
        <taxon>Pseudomonadota</taxon>
        <taxon>Gammaproteobacteria</taxon>
        <taxon>Enterobacterales</taxon>
        <taxon>Enterobacteriaceae</taxon>
        <taxon>Klebsiella/Raoultella group</taxon>
        <taxon>Klebsiella</taxon>
    </lineage>
</organism>
<feature type="transmembrane region" description="Helical" evidence="15">
    <location>
        <begin position="236"/>
        <end position="262"/>
    </location>
</feature>